<evidence type="ECO:0000313" key="2">
    <source>
        <dbReference type="Proteomes" id="UP001621706"/>
    </source>
</evidence>
<dbReference type="Proteomes" id="UP001621706">
    <property type="component" value="Unassembled WGS sequence"/>
</dbReference>
<reference evidence="1 2" key="1">
    <citation type="submission" date="2024-02" db="EMBL/GenBank/DDBJ databases">
        <title>Comparative Genomic Analysis of Flavobacterium Species Causing Columnaris Disease of Freshwater Fish in Thailand: Insights into Virulence and Resistance Mechanisms.</title>
        <authorList>
            <person name="Nguyen D."/>
            <person name="Chokmangmeepisarn P."/>
            <person name="Khianchaikhan K."/>
            <person name="Morishita M."/>
            <person name="Bunnoy A."/>
            <person name="Rodkhum C."/>
        </authorList>
    </citation>
    <scope>NUCLEOTIDE SEQUENCE [LARGE SCALE GENOMIC DNA]</scope>
    <source>
        <strain evidence="1 2">CNRT2201</strain>
    </source>
</reference>
<evidence type="ECO:0000313" key="1">
    <source>
        <dbReference type="EMBL" id="MFK7002049.1"/>
    </source>
</evidence>
<name>A0ABW8PBV7_9FLAO</name>
<comment type="caution">
    <text evidence="1">The sequence shown here is derived from an EMBL/GenBank/DDBJ whole genome shotgun (WGS) entry which is preliminary data.</text>
</comment>
<keyword evidence="2" id="KW-1185">Reference proteome</keyword>
<sequence length="195" mass="23262">MCAKEFYQFRLVGGTALSLQIGHRESIDIDLFSDVEYGTLNFEILEEYLKKNFEYVDFLNVPPALGKSYFVGENEQNTIKLDIFYTDSFMQPFVEVDTIRMASIEEIIAMKVDVIQRGGRKKDFWDLHDLLESYTIPQMIDLHKQRYPYTHDKELIIRNFTYFEEADNDFDPICYKGKYWEFIKEDFEDMIKNNL</sequence>
<gene>
    <name evidence="1" type="ORF">V3I07_14275</name>
</gene>
<protein>
    <submittedName>
        <fullName evidence="1">Nucleotidyl transferase AbiEii/AbiGii toxin family protein</fullName>
    </submittedName>
</protein>
<keyword evidence="1" id="KW-0808">Transferase</keyword>
<dbReference type="RefSeq" id="WP_235820655.1">
    <property type="nucleotide sequence ID" value="NZ_JAZGZP010000027.1"/>
</dbReference>
<dbReference type="InterPro" id="IPR014942">
    <property type="entry name" value="AbiEii"/>
</dbReference>
<dbReference type="EMBL" id="JAZGZP010000027">
    <property type="protein sequence ID" value="MFK7002049.1"/>
    <property type="molecule type" value="Genomic_DNA"/>
</dbReference>
<dbReference type="GO" id="GO:0016740">
    <property type="term" value="F:transferase activity"/>
    <property type="evidence" value="ECO:0007669"/>
    <property type="project" value="UniProtKB-KW"/>
</dbReference>
<accession>A0ABW8PBV7</accession>
<proteinExistence type="predicted"/>
<dbReference type="Pfam" id="PF08843">
    <property type="entry name" value="AbiEii"/>
    <property type="match status" value="1"/>
</dbReference>
<organism evidence="1 2">
    <name type="scientific">Flavobacterium oreochromis</name>
    <dbReference type="NCBI Taxonomy" id="2906078"/>
    <lineage>
        <taxon>Bacteria</taxon>
        <taxon>Pseudomonadati</taxon>
        <taxon>Bacteroidota</taxon>
        <taxon>Flavobacteriia</taxon>
        <taxon>Flavobacteriales</taxon>
        <taxon>Flavobacteriaceae</taxon>
        <taxon>Flavobacterium</taxon>
    </lineage>
</organism>